<dbReference type="Pfam" id="PF13237">
    <property type="entry name" value="Fer4_10"/>
    <property type="match status" value="1"/>
</dbReference>
<keyword evidence="6" id="KW-0408">Iron</keyword>
<dbReference type="PROSITE" id="PS51379">
    <property type="entry name" value="4FE4S_FER_2"/>
    <property type="match status" value="2"/>
</dbReference>
<dbReference type="InterPro" id="IPR017896">
    <property type="entry name" value="4Fe4S_Fe-S-bd"/>
</dbReference>
<evidence type="ECO:0000313" key="10">
    <source>
        <dbReference type="Proteomes" id="UP000054323"/>
    </source>
</evidence>
<name>A0A101GKQ5_9EURY</name>
<proteinExistence type="predicted"/>
<dbReference type="PANTHER" id="PTHR43687">
    <property type="entry name" value="ADENYLYLSULFATE REDUCTASE, BETA SUBUNIT"/>
    <property type="match status" value="1"/>
</dbReference>
<evidence type="ECO:0000256" key="5">
    <source>
        <dbReference type="ARBA" id="ARBA00022982"/>
    </source>
</evidence>
<gene>
    <name evidence="9" type="ORF">XD82_1673</name>
</gene>
<sequence length="60" mass="6271">MKRKIIDIDQEKCTGCGLCIPDCPEGALQIIDGKARLVSDLFCDGLGACIGTCPEGAICV</sequence>
<protein>
    <submittedName>
        <fullName evidence="9">4Fe-4S ferredoxin, iron-sulfur binding domain protein</fullName>
    </submittedName>
</protein>
<evidence type="ECO:0000256" key="4">
    <source>
        <dbReference type="ARBA" id="ARBA00022737"/>
    </source>
</evidence>
<evidence type="ECO:0000313" key="9">
    <source>
        <dbReference type="EMBL" id="KUK60238.1"/>
    </source>
</evidence>
<dbReference type="SUPFAM" id="SSF54862">
    <property type="entry name" value="4Fe-4S ferredoxins"/>
    <property type="match status" value="1"/>
</dbReference>
<organism evidence="9 10">
    <name type="scientific">Methanoculleus marisnigri</name>
    <dbReference type="NCBI Taxonomy" id="2198"/>
    <lineage>
        <taxon>Archaea</taxon>
        <taxon>Methanobacteriati</taxon>
        <taxon>Methanobacteriota</taxon>
        <taxon>Stenosarchaea group</taxon>
        <taxon>Methanomicrobia</taxon>
        <taxon>Methanomicrobiales</taxon>
        <taxon>Methanomicrobiaceae</taxon>
        <taxon>Methanoculleus</taxon>
    </lineage>
</organism>
<keyword evidence="1" id="KW-0813">Transport</keyword>
<keyword evidence="2" id="KW-0004">4Fe-4S</keyword>
<evidence type="ECO:0000256" key="7">
    <source>
        <dbReference type="ARBA" id="ARBA00023014"/>
    </source>
</evidence>
<feature type="domain" description="4Fe-4S ferredoxin-type" evidence="8">
    <location>
        <begin position="34"/>
        <end position="60"/>
    </location>
</feature>
<dbReference type="InterPro" id="IPR017900">
    <property type="entry name" value="4Fe4S_Fe_S_CS"/>
</dbReference>
<reference evidence="10" key="1">
    <citation type="journal article" date="2015" name="MBio">
        <title>Genome-Resolved Metagenomic Analysis Reveals Roles for Candidate Phyla and Other Microbial Community Members in Biogeochemical Transformations in Oil Reservoirs.</title>
        <authorList>
            <person name="Hu P."/>
            <person name="Tom L."/>
            <person name="Singh A."/>
            <person name="Thomas B.C."/>
            <person name="Baker B.J."/>
            <person name="Piceno Y.M."/>
            <person name="Andersen G.L."/>
            <person name="Banfield J.F."/>
        </authorList>
    </citation>
    <scope>NUCLEOTIDE SEQUENCE [LARGE SCALE GENOMIC DNA]</scope>
</reference>
<keyword evidence="7" id="KW-0411">Iron-sulfur</keyword>
<evidence type="ECO:0000256" key="6">
    <source>
        <dbReference type="ARBA" id="ARBA00023004"/>
    </source>
</evidence>
<evidence type="ECO:0000256" key="3">
    <source>
        <dbReference type="ARBA" id="ARBA00022723"/>
    </source>
</evidence>
<feature type="non-terminal residue" evidence="9">
    <location>
        <position position="60"/>
    </location>
</feature>
<dbReference type="InterPro" id="IPR050572">
    <property type="entry name" value="Fe-S_Ferredoxin"/>
</dbReference>
<evidence type="ECO:0000259" key="8">
    <source>
        <dbReference type="PROSITE" id="PS51379"/>
    </source>
</evidence>
<feature type="domain" description="4Fe-4S ferredoxin-type" evidence="8">
    <location>
        <begin position="4"/>
        <end position="33"/>
    </location>
</feature>
<keyword evidence="5" id="KW-0249">Electron transport</keyword>
<dbReference type="PROSITE" id="PS00198">
    <property type="entry name" value="4FE4S_FER_1"/>
    <property type="match status" value="1"/>
</dbReference>
<comment type="caution">
    <text evidence="9">The sequence shown here is derived from an EMBL/GenBank/DDBJ whole genome shotgun (WGS) entry which is preliminary data.</text>
</comment>
<dbReference type="AlphaFoldDB" id="A0A101GKQ5"/>
<evidence type="ECO:0000256" key="1">
    <source>
        <dbReference type="ARBA" id="ARBA00022448"/>
    </source>
</evidence>
<dbReference type="GO" id="GO:0016491">
    <property type="term" value="F:oxidoreductase activity"/>
    <property type="evidence" value="ECO:0007669"/>
    <property type="project" value="UniProtKB-ARBA"/>
</dbReference>
<evidence type="ECO:0000256" key="2">
    <source>
        <dbReference type="ARBA" id="ARBA00022485"/>
    </source>
</evidence>
<dbReference type="PANTHER" id="PTHR43687:SF6">
    <property type="entry name" value="L-ASPARTATE SEMIALDEHYDE SULFURTRANSFERASE IRON-SULFUR SUBUNIT"/>
    <property type="match status" value="1"/>
</dbReference>
<dbReference type="Gene3D" id="3.30.70.20">
    <property type="match status" value="1"/>
</dbReference>
<keyword evidence="4" id="KW-0677">Repeat</keyword>
<keyword evidence="3" id="KW-0479">Metal-binding</keyword>
<dbReference type="EMBL" id="LGGD01000248">
    <property type="protein sequence ID" value="KUK60238.1"/>
    <property type="molecule type" value="Genomic_DNA"/>
</dbReference>
<dbReference type="Proteomes" id="UP000054323">
    <property type="component" value="Unassembled WGS sequence"/>
</dbReference>
<accession>A0A101GKQ5</accession>
<dbReference type="GO" id="GO:0051539">
    <property type="term" value="F:4 iron, 4 sulfur cluster binding"/>
    <property type="evidence" value="ECO:0007669"/>
    <property type="project" value="UniProtKB-KW"/>
</dbReference>
<dbReference type="GO" id="GO:0046872">
    <property type="term" value="F:metal ion binding"/>
    <property type="evidence" value="ECO:0007669"/>
    <property type="project" value="UniProtKB-KW"/>
</dbReference>